<feature type="domain" description="Ketoreductase" evidence="3">
    <location>
        <begin position="8"/>
        <end position="189"/>
    </location>
</feature>
<dbReference type="GO" id="GO:0016491">
    <property type="term" value="F:oxidoreductase activity"/>
    <property type="evidence" value="ECO:0007669"/>
    <property type="project" value="UniProtKB-KW"/>
</dbReference>
<comment type="similarity">
    <text evidence="1">Belongs to the short-chain dehydrogenases/reductases (SDR) family.</text>
</comment>
<dbReference type="PRINTS" id="PR00081">
    <property type="entry name" value="GDHRDH"/>
</dbReference>
<dbReference type="PRINTS" id="PR00080">
    <property type="entry name" value="SDRFAMILY"/>
</dbReference>
<dbReference type="SMART" id="SM00822">
    <property type="entry name" value="PKS_KR"/>
    <property type="match status" value="1"/>
</dbReference>
<protein>
    <submittedName>
        <fullName evidence="4">SDR family oxidoreductase</fullName>
    </submittedName>
</protein>
<proteinExistence type="inferred from homology"/>
<reference evidence="4 5" key="1">
    <citation type="submission" date="2024-02" db="EMBL/GenBank/DDBJ databases">
        <title>Genome sequence of Aquincola sp. MAHUQ-54.</title>
        <authorList>
            <person name="Huq M.A."/>
        </authorList>
    </citation>
    <scope>NUCLEOTIDE SEQUENCE [LARGE SCALE GENOMIC DNA]</scope>
    <source>
        <strain evidence="4 5">MAHUQ-54</strain>
    </source>
</reference>
<dbReference type="AlphaFoldDB" id="A0AAW9QEB4"/>
<keyword evidence="5" id="KW-1185">Reference proteome</keyword>
<dbReference type="PANTHER" id="PTHR42879">
    <property type="entry name" value="3-OXOACYL-(ACYL-CARRIER-PROTEIN) REDUCTASE"/>
    <property type="match status" value="1"/>
</dbReference>
<keyword evidence="2" id="KW-0560">Oxidoreductase</keyword>
<dbReference type="InterPro" id="IPR002347">
    <property type="entry name" value="SDR_fam"/>
</dbReference>
<evidence type="ECO:0000259" key="3">
    <source>
        <dbReference type="SMART" id="SM00822"/>
    </source>
</evidence>
<evidence type="ECO:0000313" key="4">
    <source>
        <dbReference type="EMBL" id="MEF7615157.1"/>
    </source>
</evidence>
<dbReference type="SUPFAM" id="SSF51735">
    <property type="entry name" value="NAD(P)-binding Rossmann-fold domains"/>
    <property type="match status" value="1"/>
</dbReference>
<dbReference type="Proteomes" id="UP001336250">
    <property type="component" value="Unassembled WGS sequence"/>
</dbReference>
<sequence>MSARIAYVTSGMGGVGTAICQALARSGHTVVAGCAPASPRRGAWLAAQKALGFDFIASEGDVTDWSSTTRAFATVQEQWGPVDVLVHNAGRSCEQRFREMHQREWQAVVRGNIDSLFNVTKQVAEGMMERRWGRIVLMASLTGGQGRVREVNYATARAAAQGFARSLAQELAPHGVTVNTVSPGHIAGAGARALPADVLQQLVASTPVRRLGRPEEVASLCNWLASDAAAFVTGADFPVNGGASMG</sequence>
<dbReference type="EMBL" id="JAZIBG010000028">
    <property type="protein sequence ID" value="MEF7615157.1"/>
    <property type="molecule type" value="Genomic_DNA"/>
</dbReference>
<dbReference type="FunFam" id="3.40.50.720:FF:000173">
    <property type="entry name" value="3-oxoacyl-[acyl-carrier protein] reductase"/>
    <property type="match status" value="1"/>
</dbReference>
<dbReference type="InterPro" id="IPR050259">
    <property type="entry name" value="SDR"/>
</dbReference>
<accession>A0AAW9QEB4</accession>
<evidence type="ECO:0000256" key="2">
    <source>
        <dbReference type="ARBA" id="ARBA00023002"/>
    </source>
</evidence>
<comment type="caution">
    <text evidence="4">The sequence shown here is derived from an EMBL/GenBank/DDBJ whole genome shotgun (WGS) entry which is preliminary data.</text>
</comment>
<name>A0AAW9QEB4_9BURK</name>
<dbReference type="Gene3D" id="3.40.50.720">
    <property type="entry name" value="NAD(P)-binding Rossmann-like Domain"/>
    <property type="match status" value="1"/>
</dbReference>
<organism evidence="4 5">
    <name type="scientific">Aquincola agrisoli</name>
    <dbReference type="NCBI Taxonomy" id="3119538"/>
    <lineage>
        <taxon>Bacteria</taxon>
        <taxon>Pseudomonadati</taxon>
        <taxon>Pseudomonadota</taxon>
        <taxon>Betaproteobacteria</taxon>
        <taxon>Burkholderiales</taxon>
        <taxon>Sphaerotilaceae</taxon>
        <taxon>Aquincola</taxon>
    </lineage>
</organism>
<dbReference type="RefSeq" id="WP_332290281.1">
    <property type="nucleotide sequence ID" value="NZ_JAZIBG010000028.1"/>
</dbReference>
<dbReference type="InterPro" id="IPR057326">
    <property type="entry name" value="KR_dom"/>
</dbReference>
<dbReference type="Pfam" id="PF13561">
    <property type="entry name" value="adh_short_C2"/>
    <property type="match status" value="1"/>
</dbReference>
<evidence type="ECO:0000313" key="5">
    <source>
        <dbReference type="Proteomes" id="UP001336250"/>
    </source>
</evidence>
<dbReference type="InterPro" id="IPR036291">
    <property type="entry name" value="NAD(P)-bd_dom_sf"/>
</dbReference>
<evidence type="ECO:0000256" key="1">
    <source>
        <dbReference type="ARBA" id="ARBA00006484"/>
    </source>
</evidence>
<gene>
    <name evidence="4" type="ORF">V4F39_14645</name>
</gene>
<dbReference type="PANTHER" id="PTHR42879:SF2">
    <property type="entry name" value="3-OXOACYL-[ACYL-CARRIER-PROTEIN] REDUCTASE FABG"/>
    <property type="match status" value="1"/>
</dbReference>